<feature type="domain" description="LysM" evidence="1">
    <location>
        <begin position="25"/>
        <end position="69"/>
    </location>
</feature>
<proteinExistence type="predicted"/>
<dbReference type="AlphaFoldDB" id="A0AA39P3D1"/>
<evidence type="ECO:0000313" key="2">
    <source>
        <dbReference type="EMBL" id="KAK0476807.1"/>
    </source>
</evidence>
<dbReference type="InterPro" id="IPR036779">
    <property type="entry name" value="LysM_dom_sf"/>
</dbReference>
<dbReference type="InterPro" id="IPR018392">
    <property type="entry name" value="LysM"/>
</dbReference>
<dbReference type="PROSITE" id="PS51782">
    <property type="entry name" value="LYSM"/>
    <property type="match status" value="1"/>
</dbReference>
<dbReference type="Gene3D" id="3.10.350.10">
    <property type="entry name" value="LysM domain"/>
    <property type="match status" value="1"/>
</dbReference>
<comment type="caution">
    <text evidence="2">The sequence shown here is derived from an EMBL/GenBank/DDBJ whole genome shotgun (WGS) entry which is preliminary data.</text>
</comment>
<evidence type="ECO:0000259" key="1">
    <source>
        <dbReference type="PROSITE" id="PS51782"/>
    </source>
</evidence>
<protein>
    <recommendedName>
        <fullName evidence="1">LysM domain-containing protein</fullName>
    </recommendedName>
</protein>
<keyword evidence="3" id="KW-1185">Reference proteome</keyword>
<name>A0AA39P3D1_9AGAR</name>
<dbReference type="EMBL" id="JAUEPR010000019">
    <property type="protein sequence ID" value="KAK0476807.1"/>
    <property type="molecule type" value="Genomic_DNA"/>
</dbReference>
<dbReference type="CDD" id="cd00118">
    <property type="entry name" value="LysM"/>
    <property type="match status" value="1"/>
</dbReference>
<sequence length="72" mass="7632">IKDQLVHLHFSIQSLIQTCSLVLSSSLLLQSLGINAGIATKGGISVARLQFANKDINCDALVVGQRICVPSN</sequence>
<feature type="non-terminal residue" evidence="2">
    <location>
        <position position="72"/>
    </location>
</feature>
<organism evidence="2 3">
    <name type="scientific">Armillaria novae-zelandiae</name>
    <dbReference type="NCBI Taxonomy" id="153914"/>
    <lineage>
        <taxon>Eukaryota</taxon>
        <taxon>Fungi</taxon>
        <taxon>Dikarya</taxon>
        <taxon>Basidiomycota</taxon>
        <taxon>Agaricomycotina</taxon>
        <taxon>Agaricomycetes</taxon>
        <taxon>Agaricomycetidae</taxon>
        <taxon>Agaricales</taxon>
        <taxon>Marasmiineae</taxon>
        <taxon>Physalacriaceae</taxon>
        <taxon>Armillaria</taxon>
    </lineage>
</organism>
<gene>
    <name evidence="2" type="ORF">IW261DRAFT_1609464</name>
</gene>
<dbReference type="SUPFAM" id="SSF54106">
    <property type="entry name" value="LysM domain"/>
    <property type="match status" value="1"/>
</dbReference>
<dbReference type="Proteomes" id="UP001175227">
    <property type="component" value="Unassembled WGS sequence"/>
</dbReference>
<evidence type="ECO:0000313" key="3">
    <source>
        <dbReference type="Proteomes" id="UP001175227"/>
    </source>
</evidence>
<dbReference type="Pfam" id="PF01476">
    <property type="entry name" value="LysM"/>
    <property type="match status" value="1"/>
</dbReference>
<reference evidence="2" key="1">
    <citation type="submission" date="2023-06" db="EMBL/GenBank/DDBJ databases">
        <authorList>
            <consortium name="Lawrence Berkeley National Laboratory"/>
            <person name="Ahrendt S."/>
            <person name="Sahu N."/>
            <person name="Indic B."/>
            <person name="Wong-Bajracharya J."/>
            <person name="Merenyi Z."/>
            <person name="Ke H.-M."/>
            <person name="Monk M."/>
            <person name="Kocsube S."/>
            <person name="Drula E."/>
            <person name="Lipzen A."/>
            <person name="Balint B."/>
            <person name="Henrissat B."/>
            <person name="Andreopoulos B."/>
            <person name="Martin F.M."/>
            <person name="Harder C.B."/>
            <person name="Rigling D."/>
            <person name="Ford K.L."/>
            <person name="Foster G.D."/>
            <person name="Pangilinan J."/>
            <person name="Papanicolaou A."/>
            <person name="Barry K."/>
            <person name="LaButti K."/>
            <person name="Viragh M."/>
            <person name="Koriabine M."/>
            <person name="Yan M."/>
            <person name="Riley R."/>
            <person name="Champramary S."/>
            <person name="Plett K.L."/>
            <person name="Tsai I.J."/>
            <person name="Slot J."/>
            <person name="Sipos G."/>
            <person name="Plett J."/>
            <person name="Nagy L.G."/>
            <person name="Grigoriev I.V."/>
        </authorList>
    </citation>
    <scope>NUCLEOTIDE SEQUENCE</scope>
    <source>
        <strain evidence="2">ICMP 16352</strain>
    </source>
</reference>
<accession>A0AA39P3D1</accession>